<gene>
    <name evidence="1" type="ORF">ACFP90_07035</name>
</gene>
<sequence length="252" mass="25826">MAGSPLQLGAAVAWSLPLQEGLGLTLSGGTRDALAGQWFVGAEGKYAWADGAEVAGQLNYTRGASSGLSWRLSVRVPAELPLAQRQNVGRLEGTVQDASGQPLAGVLVRAGAATTRTDAAGHYLFSALPGGPTALTVGTGPDQVVRPAVPLAVTVTPARTLTQNLRVLPGIQVVGALRLELPDPARLSAESQVVSVPPSALAGVPVGLQAEDGTITEAISSETGGLIFAALPRAATWWCRRPRGTHCAPWPP</sequence>
<protein>
    <submittedName>
        <fullName evidence="1">Carboxypeptidase-like regulatory domain-containing protein</fullName>
    </submittedName>
</protein>
<dbReference type="Pfam" id="PF13620">
    <property type="entry name" value="CarboxypepD_reg"/>
    <property type="match status" value="1"/>
</dbReference>
<accession>A0ABW1ZK64</accession>
<evidence type="ECO:0000313" key="1">
    <source>
        <dbReference type="EMBL" id="MFC6660139.1"/>
    </source>
</evidence>
<dbReference type="Proteomes" id="UP001596317">
    <property type="component" value="Unassembled WGS sequence"/>
</dbReference>
<evidence type="ECO:0000313" key="2">
    <source>
        <dbReference type="Proteomes" id="UP001596317"/>
    </source>
</evidence>
<comment type="caution">
    <text evidence="1">The sequence shown here is derived from an EMBL/GenBank/DDBJ whole genome shotgun (WGS) entry which is preliminary data.</text>
</comment>
<reference evidence="2" key="1">
    <citation type="journal article" date="2019" name="Int. J. Syst. Evol. Microbiol.">
        <title>The Global Catalogue of Microorganisms (GCM) 10K type strain sequencing project: providing services to taxonomists for standard genome sequencing and annotation.</title>
        <authorList>
            <consortium name="The Broad Institute Genomics Platform"/>
            <consortium name="The Broad Institute Genome Sequencing Center for Infectious Disease"/>
            <person name="Wu L."/>
            <person name="Ma J."/>
        </authorList>
    </citation>
    <scope>NUCLEOTIDE SEQUENCE [LARGE SCALE GENOMIC DNA]</scope>
    <source>
        <strain evidence="2">CCUG 63830</strain>
    </source>
</reference>
<dbReference type="EMBL" id="JBHSWB010000001">
    <property type="protein sequence ID" value="MFC6660139.1"/>
    <property type="molecule type" value="Genomic_DNA"/>
</dbReference>
<proteinExistence type="predicted"/>
<dbReference type="SUPFAM" id="SSF49452">
    <property type="entry name" value="Starch-binding domain-like"/>
    <property type="match status" value="1"/>
</dbReference>
<organism evidence="1 2">
    <name type="scientific">Deinococcus multiflagellatus</name>
    <dbReference type="NCBI Taxonomy" id="1656887"/>
    <lineage>
        <taxon>Bacteria</taxon>
        <taxon>Thermotogati</taxon>
        <taxon>Deinococcota</taxon>
        <taxon>Deinococci</taxon>
        <taxon>Deinococcales</taxon>
        <taxon>Deinococcaceae</taxon>
        <taxon>Deinococcus</taxon>
    </lineage>
</organism>
<dbReference type="InterPro" id="IPR013784">
    <property type="entry name" value="Carb-bd-like_fold"/>
</dbReference>
<keyword evidence="2" id="KW-1185">Reference proteome</keyword>
<name>A0ABW1ZK64_9DEIO</name>
<dbReference type="Gene3D" id="2.60.40.1120">
    <property type="entry name" value="Carboxypeptidase-like, regulatory domain"/>
    <property type="match status" value="1"/>
</dbReference>